<reference evidence="15 16" key="1">
    <citation type="submission" date="2023-03" db="EMBL/GenBank/DDBJ databases">
        <title>Genome insight into feeding habits of ladybird beetles.</title>
        <authorList>
            <person name="Li H.-S."/>
            <person name="Huang Y.-H."/>
            <person name="Pang H."/>
        </authorList>
    </citation>
    <scope>NUCLEOTIDE SEQUENCE [LARGE SCALE GENOMIC DNA]</scope>
    <source>
        <strain evidence="15">SYSU_2023b</strain>
        <tissue evidence="15">Whole body</tissue>
    </source>
</reference>
<dbReference type="AlphaFoldDB" id="A0AAW1UUV8"/>
<evidence type="ECO:0000256" key="12">
    <source>
        <dbReference type="ARBA" id="ARBA00030212"/>
    </source>
</evidence>
<evidence type="ECO:0000313" key="15">
    <source>
        <dbReference type="EMBL" id="KAK9884586.1"/>
    </source>
</evidence>
<protein>
    <recommendedName>
        <fullName evidence="3">NADH dehydrogenase [ubiquinone] 1 beta subcomplex subunit 4</fullName>
    </recommendedName>
    <alternativeName>
        <fullName evidence="12">Complex I-B15</fullName>
    </alternativeName>
    <alternativeName>
        <fullName evidence="13">NADH-ubiquinone oxidoreductase B15 subunit</fullName>
    </alternativeName>
</protein>
<evidence type="ECO:0000313" key="16">
    <source>
        <dbReference type="Proteomes" id="UP001431783"/>
    </source>
</evidence>
<gene>
    <name evidence="15" type="ORF">WA026_007427</name>
</gene>
<dbReference type="PANTHER" id="PTHR15469">
    <property type="entry name" value="NADH-UBIQUINONE OXIDOREDUCTASE B15 SUBUNIT"/>
    <property type="match status" value="1"/>
</dbReference>
<comment type="subcellular location">
    <subcellularLocation>
        <location evidence="1">Mitochondrion inner membrane</location>
        <topology evidence="1">Single-pass membrane protein</topology>
    </subcellularLocation>
</comment>
<organism evidence="15 16">
    <name type="scientific">Henosepilachna vigintioctopunctata</name>
    <dbReference type="NCBI Taxonomy" id="420089"/>
    <lineage>
        <taxon>Eukaryota</taxon>
        <taxon>Metazoa</taxon>
        <taxon>Ecdysozoa</taxon>
        <taxon>Arthropoda</taxon>
        <taxon>Hexapoda</taxon>
        <taxon>Insecta</taxon>
        <taxon>Pterygota</taxon>
        <taxon>Neoptera</taxon>
        <taxon>Endopterygota</taxon>
        <taxon>Coleoptera</taxon>
        <taxon>Polyphaga</taxon>
        <taxon>Cucujiformia</taxon>
        <taxon>Coccinelloidea</taxon>
        <taxon>Coccinellidae</taxon>
        <taxon>Epilachninae</taxon>
        <taxon>Epilachnini</taxon>
        <taxon>Henosepilachna</taxon>
    </lineage>
</organism>
<keyword evidence="4" id="KW-0813">Transport</keyword>
<dbReference type="EMBL" id="JARQZJ010000093">
    <property type="protein sequence ID" value="KAK9884586.1"/>
    <property type="molecule type" value="Genomic_DNA"/>
</dbReference>
<dbReference type="InterPro" id="IPR009866">
    <property type="entry name" value="NADH_UbQ_OxRdtase_NDUFB4_su"/>
</dbReference>
<dbReference type="GO" id="GO:0005743">
    <property type="term" value="C:mitochondrial inner membrane"/>
    <property type="evidence" value="ECO:0007669"/>
    <property type="project" value="UniProtKB-SubCell"/>
</dbReference>
<keyword evidence="11 14" id="KW-0472">Membrane</keyword>
<evidence type="ECO:0000256" key="5">
    <source>
        <dbReference type="ARBA" id="ARBA00022660"/>
    </source>
</evidence>
<keyword evidence="8" id="KW-0249">Electron transport</keyword>
<keyword evidence="9 14" id="KW-1133">Transmembrane helix</keyword>
<comment type="caution">
    <text evidence="15">The sequence shown here is derived from an EMBL/GenBank/DDBJ whole genome shotgun (WGS) entry which is preliminary data.</text>
</comment>
<keyword evidence="16" id="KW-1185">Reference proteome</keyword>
<keyword evidence="10" id="KW-0496">Mitochondrion</keyword>
<name>A0AAW1UUV8_9CUCU</name>
<feature type="transmembrane region" description="Helical" evidence="14">
    <location>
        <begin position="75"/>
        <end position="93"/>
    </location>
</feature>
<sequence>MSDSSKIYDVPPEKQAILIDKAKRRLELRNFFLKQSSDPFRAEGGYIFDPALQRYQSLKVTEYERFKPNLKTAKWPFWFFLVPYAISTYVVYLDRTSKEEKYRRGEVAYKDRPNKFI</sequence>
<evidence type="ECO:0000256" key="1">
    <source>
        <dbReference type="ARBA" id="ARBA00004434"/>
    </source>
</evidence>
<keyword evidence="6 14" id="KW-0812">Transmembrane</keyword>
<accession>A0AAW1UUV8</accession>
<dbReference type="Proteomes" id="UP001431783">
    <property type="component" value="Unassembled WGS sequence"/>
</dbReference>
<evidence type="ECO:0000256" key="4">
    <source>
        <dbReference type="ARBA" id="ARBA00022448"/>
    </source>
</evidence>
<dbReference type="Pfam" id="PF07225">
    <property type="entry name" value="NDUF_B4"/>
    <property type="match status" value="1"/>
</dbReference>
<evidence type="ECO:0000256" key="10">
    <source>
        <dbReference type="ARBA" id="ARBA00023128"/>
    </source>
</evidence>
<comment type="similarity">
    <text evidence="2">Belongs to the complex I NDUFB4 subunit family.</text>
</comment>
<keyword evidence="5" id="KW-0679">Respiratory chain</keyword>
<evidence type="ECO:0000256" key="6">
    <source>
        <dbReference type="ARBA" id="ARBA00022692"/>
    </source>
</evidence>
<evidence type="ECO:0000256" key="7">
    <source>
        <dbReference type="ARBA" id="ARBA00022792"/>
    </source>
</evidence>
<evidence type="ECO:0000256" key="9">
    <source>
        <dbReference type="ARBA" id="ARBA00022989"/>
    </source>
</evidence>
<dbReference type="PANTHER" id="PTHR15469:SF0">
    <property type="entry name" value="NADH DEHYDROGENASE [UBIQUINONE] 1 BETA SUBCOMPLEX SUBUNIT 4"/>
    <property type="match status" value="1"/>
</dbReference>
<evidence type="ECO:0000256" key="13">
    <source>
        <dbReference type="ARBA" id="ARBA00030987"/>
    </source>
</evidence>
<keyword evidence="7" id="KW-0999">Mitochondrion inner membrane</keyword>
<evidence type="ECO:0000256" key="3">
    <source>
        <dbReference type="ARBA" id="ARBA00018681"/>
    </source>
</evidence>
<evidence type="ECO:0000256" key="11">
    <source>
        <dbReference type="ARBA" id="ARBA00023136"/>
    </source>
</evidence>
<evidence type="ECO:0000256" key="2">
    <source>
        <dbReference type="ARBA" id="ARBA00007260"/>
    </source>
</evidence>
<evidence type="ECO:0000256" key="14">
    <source>
        <dbReference type="SAM" id="Phobius"/>
    </source>
</evidence>
<evidence type="ECO:0000256" key="8">
    <source>
        <dbReference type="ARBA" id="ARBA00022982"/>
    </source>
</evidence>
<proteinExistence type="inferred from homology"/>